<feature type="compositionally biased region" description="Acidic residues" evidence="9">
    <location>
        <begin position="571"/>
        <end position="603"/>
    </location>
</feature>
<dbReference type="Proteomes" id="UP001274896">
    <property type="component" value="Unassembled WGS sequence"/>
</dbReference>
<dbReference type="GO" id="GO:0003725">
    <property type="term" value="F:double-stranded RNA binding"/>
    <property type="evidence" value="ECO:0007669"/>
    <property type="project" value="InterPro"/>
</dbReference>
<sequence>VCLHADETASACSCSLPVFLQRGSVTLGALHQRNAYPTRLIRFLSFFSILTGTTMSQKREVNSCPDGYRVLSTSELRELLQDETKMDKIVRLSEKMFRRPDCAVPASKPRILTSVGFTTEPYHSLCGVVGIANKRSFSLRRRPPFTPPPMQLFQELHVERDTLLVTNRSLAEESLAHRPRLQNGKLQLAAKYEELAKLTTSYRDKQSRLETHMQKWSPQMAQNLLQEAVAQSEEQSEELLKRFMEGQVPLEDFLDSFQSFRKTYHIRRAQVEKISELKRPERKQIKRSEEVEEEEQKKKDQGSNELRPNGITSHGSARVFQVRYGLTPAILVPLSTSSAPATSLSPLDSCPGQRQALGHGAPHSCPGQPVGLRVIGQLPGWPIRPVAVNWDRFQDYERMMGFVSIPERMAEEDDQLENMAASEKDSKPGKPPKKESQPLIIAKNPAEDQRLKLEKLMRNPDKPAPIPERSKEWTPRAAPEFVRDVMGSSAGAGSGEFHVYRHLRRREYQRQDFLDRISEKQKLDEEYQEKLQENQQAAEERTAKRRKKREKLKQKRLMAKKSKQESKNQAEPDEEEEEDKSSESDKEDEDEEEKKDREDDAEEPSFVMGKR</sequence>
<evidence type="ECO:0000313" key="12">
    <source>
        <dbReference type="Proteomes" id="UP001274896"/>
    </source>
</evidence>
<gene>
    <name evidence="11" type="ORF">QTP70_020243</name>
</gene>
<comment type="subcellular location">
    <subcellularLocation>
        <location evidence="1">Endosome</location>
    </subcellularLocation>
</comment>
<evidence type="ECO:0000256" key="2">
    <source>
        <dbReference type="ARBA" id="ARBA00007617"/>
    </source>
</evidence>
<dbReference type="Pfam" id="PF07200">
    <property type="entry name" value="Mod_r"/>
    <property type="match status" value="1"/>
</dbReference>
<reference evidence="11" key="1">
    <citation type="submission" date="2023-06" db="EMBL/GenBank/DDBJ databases">
        <title>Male Hemibagrus guttatus genome.</title>
        <authorList>
            <person name="Bian C."/>
        </authorList>
    </citation>
    <scope>NUCLEOTIDE SEQUENCE</scope>
    <source>
        <strain evidence="11">Male_cb2023</strain>
        <tissue evidence="11">Muscle</tissue>
    </source>
</reference>
<dbReference type="InterPro" id="IPR029012">
    <property type="entry name" value="Helix_hairpin_bin_sf"/>
</dbReference>
<keyword evidence="4 8" id="KW-0813">Transport</keyword>
<keyword evidence="6" id="KW-0967">Endosome</keyword>
<keyword evidence="12" id="KW-1185">Reference proteome</keyword>
<comment type="caution">
    <text evidence="11">The sequence shown here is derived from an EMBL/GenBank/DDBJ whole genome shotgun (WGS) entry which is preliminary data.</text>
</comment>
<keyword evidence="5" id="KW-0507">mRNA processing</keyword>
<feature type="compositionally biased region" description="Basic and acidic residues" evidence="9">
    <location>
        <begin position="422"/>
        <end position="436"/>
    </location>
</feature>
<keyword evidence="7 8" id="KW-0653">Protein transport</keyword>
<evidence type="ECO:0000313" key="11">
    <source>
        <dbReference type="EMBL" id="KAK3509132.1"/>
    </source>
</evidence>
<evidence type="ECO:0000256" key="6">
    <source>
        <dbReference type="ARBA" id="ARBA00022753"/>
    </source>
</evidence>
<evidence type="ECO:0000256" key="3">
    <source>
        <dbReference type="ARBA" id="ARBA00010717"/>
    </source>
</evidence>
<feature type="compositionally biased region" description="Basic and acidic residues" evidence="9">
    <location>
        <begin position="280"/>
        <end position="302"/>
    </location>
</feature>
<feature type="non-terminal residue" evidence="11">
    <location>
        <position position="1"/>
    </location>
</feature>
<dbReference type="GO" id="GO:0004860">
    <property type="term" value="F:protein kinase inhibitor activity"/>
    <property type="evidence" value="ECO:0007669"/>
    <property type="project" value="TreeGrafter"/>
</dbReference>
<keyword evidence="5" id="KW-0508">mRNA splicing</keyword>
<comment type="similarity">
    <text evidence="3">Belongs to the PRKRIP1 family.</text>
</comment>
<proteinExistence type="inferred from homology"/>
<comment type="similarity">
    <text evidence="2">Belongs to the VPS37 family.</text>
</comment>
<dbReference type="Gene3D" id="1.10.287.660">
    <property type="entry name" value="Helix hairpin bin"/>
    <property type="match status" value="1"/>
</dbReference>
<dbReference type="GO" id="GO:0019901">
    <property type="term" value="F:protein kinase binding"/>
    <property type="evidence" value="ECO:0007669"/>
    <property type="project" value="TreeGrafter"/>
</dbReference>
<feature type="compositionally biased region" description="Basic residues" evidence="9">
    <location>
        <begin position="543"/>
        <end position="561"/>
    </location>
</feature>
<protein>
    <recommendedName>
        <fullName evidence="10">VPS37 C-terminal domain-containing protein</fullName>
    </recommendedName>
</protein>
<evidence type="ECO:0000256" key="5">
    <source>
        <dbReference type="ARBA" id="ARBA00022728"/>
    </source>
</evidence>
<dbReference type="PROSITE" id="PS51314">
    <property type="entry name" value="VPS37_C"/>
    <property type="match status" value="1"/>
</dbReference>
<feature type="region of interest" description="Disordered" evidence="9">
    <location>
        <begin position="415"/>
        <end position="478"/>
    </location>
</feature>
<feature type="region of interest" description="Disordered" evidence="9">
    <location>
        <begin position="526"/>
        <end position="611"/>
    </location>
</feature>
<feature type="domain" description="VPS37 C-terminal" evidence="10">
    <location>
        <begin position="199"/>
        <end position="288"/>
    </location>
</feature>
<accession>A0AAE0ULF4</accession>
<feature type="region of interest" description="Disordered" evidence="9">
    <location>
        <begin position="280"/>
        <end position="312"/>
    </location>
</feature>
<dbReference type="InterPro" id="IPR009851">
    <property type="entry name" value="Mod_r"/>
</dbReference>
<feature type="compositionally biased region" description="Basic and acidic residues" evidence="9">
    <location>
        <begin position="445"/>
        <end position="461"/>
    </location>
</feature>
<feature type="compositionally biased region" description="Polar residues" evidence="9">
    <location>
        <begin position="303"/>
        <end position="312"/>
    </location>
</feature>
<dbReference type="PANTHER" id="PTHR13507:SF0">
    <property type="entry name" value="PRKR-INTERACTING PROTEIN 1"/>
    <property type="match status" value="1"/>
</dbReference>
<evidence type="ECO:0000256" key="8">
    <source>
        <dbReference type="PROSITE-ProRule" id="PRU00646"/>
    </source>
</evidence>
<evidence type="ECO:0000256" key="1">
    <source>
        <dbReference type="ARBA" id="ARBA00004177"/>
    </source>
</evidence>
<dbReference type="EMBL" id="JAUCMX010000027">
    <property type="protein sequence ID" value="KAK3509132.1"/>
    <property type="molecule type" value="Genomic_DNA"/>
</dbReference>
<organism evidence="11 12">
    <name type="scientific">Hemibagrus guttatus</name>
    <dbReference type="NCBI Taxonomy" id="175788"/>
    <lineage>
        <taxon>Eukaryota</taxon>
        <taxon>Metazoa</taxon>
        <taxon>Chordata</taxon>
        <taxon>Craniata</taxon>
        <taxon>Vertebrata</taxon>
        <taxon>Euteleostomi</taxon>
        <taxon>Actinopterygii</taxon>
        <taxon>Neopterygii</taxon>
        <taxon>Teleostei</taxon>
        <taxon>Ostariophysi</taxon>
        <taxon>Siluriformes</taxon>
        <taxon>Bagridae</taxon>
        <taxon>Hemibagrus</taxon>
    </lineage>
</organism>
<dbReference type="SUPFAM" id="SSF140111">
    <property type="entry name" value="Endosomal sorting complex assembly domain"/>
    <property type="match status" value="1"/>
</dbReference>
<evidence type="ECO:0000259" key="10">
    <source>
        <dbReference type="PROSITE" id="PS51314"/>
    </source>
</evidence>
<dbReference type="GO" id="GO:0005730">
    <property type="term" value="C:nucleolus"/>
    <property type="evidence" value="ECO:0007669"/>
    <property type="project" value="TreeGrafter"/>
</dbReference>
<dbReference type="InterPro" id="IPR009548">
    <property type="entry name" value="Prkrip1"/>
</dbReference>
<dbReference type="PANTHER" id="PTHR13507">
    <property type="entry name" value="PRKR-INTERACTING PROTEIN 1"/>
    <property type="match status" value="1"/>
</dbReference>
<keyword evidence="5" id="KW-0747">Spliceosome</keyword>
<evidence type="ECO:0000256" key="4">
    <source>
        <dbReference type="ARBA" id="ARBA00022448"/>
    </source>
</evidence>
<dbReference type="InterPro" id="IPR037202">
    <property type="entry name" value="ESCRT_assembly_dom"/>
</dbReference>
<feature type="compositionally biased region" description="Basic and acidic residues" evidence="9">
    <location>
        <begin position="526"/>
        <end position="542"/>
    </location>
</feature>
<dbReference type="Pfam" id="PF06658">
    <property type="entry name" value="DUF1168"/>
    <property type="match status" value="1"/>
</dbReference>
<evidence type="ECO:0000256" key="9">
    <source>
        <dbReference type="SAM" id="MobiDB-lite"/>
    </source>
</evidence>
<evidence type="ECO:0000256" key="7">
    <source>
        <dbReference type="ARBA" id="ARBA00022927"/>
    </source>
</evidence>
<dbReference type="AlphaFoldDB" id="A0AAE0ULF4"/>
<dbReference type="GO" id="GO:0015031">
    <property type="term" value="P:protein transport"/>
    <property type="evidence" value="ECO:0007669"/>
    <property type="project" value="UniProtKB-UniRule"/>
</dbReference>
<dbReference type="GO" id="GO:0000813">
    <property type="term" value="C:ESCRT I complex"/>
    <property type="evidence" value="ECO:0007669"/>
    <property type="project" value="UniProtKB-ARBA"/>
</dbReference>
<name>A0AAE0ULF4_9TELE</name>